<dbReference type="EMBL" id="CP133568">
    <property type="protein sequence ID" value="WMT04487.1"/>
    <property type="molecule type" value="Genomic_DNA"/>
</dbReference>
<feature type="compositionally biased region" description="Polar residues" evidence="3">
    <location>
        <begin position="392"/>
        <end position="405"/>
    </location>
</feature>
<sequence length="447" mass="47006">MPLKTPFKSKATIPALLIALLAVLVILYAWRLWPFSSARQTTENAYVRGSVTVIAPKVDGYVAQVRVQDYMQVKAGQVLVELDARNYRQRLDQAQANLAAQQANLSNSTQAQRVREAAVANVDAQLKAAQANLARAQADMRRAQALVGDGSLSKRERDQTLAALRQAEASMGQARAARRSADEDVRSVIVNRDALTAAVANARAALKLAEIDLANTRILAPQDGQLGEIGVRLGQYVTPGTQLMQLVPHRVWVVANFKESQTAGIRPGQAAWFRVDALDGKTLRGRVERLSPATGSEFSVIKTDNATGNFTKVAQRLPVRIALEPGRDEAERALVARLRPGMSVEATVDTASAIDADAVHRAEQAAAADAARDASVPALQADDGAAAGAAASPTSSVGPANSEASSGRLPNGGPANNASSHSAPSPAGPPDAAAAKRDAANHGTPSR</sequence>
<reference evidence="8 9" key="1">
    <citation type="submission" date="2023-08" db="EMBL/GenBank/DDBJ databases">
        <title>The whole genome sequence of Lysobacter yananisis.</title>
        <authorList>
            <person name="Sun H."/>
        </authorList>
    </citation>
    <scope>NUCLEOTIDE SEQUENCE [LARGE SCALE GENOMIC DNA]</scope>
    <source>
        <strain evidence="8 9">SNNU513</strain>
    </source>
</reference>
<dbReference type="InterPro" id="IPR050739">
    <property type="entry name" value="MFP"/>
</dbReference>
<evidence type="ECO:0000256" key="2">
    <source>
        <dbReference type="SAM" id="Coils"/>
    </source>
</evidence>
<evidence type="ECO:0000313" key="8">
    <source>
        <dbReference type="EMBL" id="WMT04487.1"/>
    </source>
</evidence>
<name>A0ABY9PBR8_9GAMM</name>
<evidence type="ECO:0000256" key="3">
    <source>
        <dbReference type="SAM" id="MobiDB-lite"/>
    </source>
</evidence>
<feature type="coiled-coil region" evidence="2">
    <location>
        <begin position="84"/>
        <end position="146"/>
    </location>
</feature>
<keyword evidence="4" id="KW-1133">Transmembrane helix</keyword>
<dbReference type="RefSeq" id="WP_309152837.1">
    <property type="nucleotide sequence ID" value="NZ_CP133568.1"/>
</dbReference>
<dbReference type="InterPro" id="IPR058792">
    <property type="entry name" value="Beta-barrel_RND_2"/>
</dbReference>
<keyword evidence="2" id="KW-0175">Coiled coil</keyword>
<dbReference type="PANTHER" id="PTHR30386">
    <property type="entry name" value="MEMBRANE FUSION SUBUNIT OF EMRAB-TOLC MULTIDRUG EFFLUX PUMP"/>
    <property type="match status" value="1"/>
</dbReference>
<evidence type="ECO:0000313" key="9">
    <source>
        <dbReference type="Proteomes" id="UP001229313"/>
    </source>
</evidence>
<comment type="similarity">
    <text evidence="1">Belongs to the membrane fusion protein (MFP) (TC 8.A.1) family.</text>
</comment>
<dbReference type="Gene3D" id="2.40.30.170">
    <property type="match status" value="1"/>
</dbReference>
<dbReference type="PANTHER" id="PTHR30386:SF24">
    <property type="entry name" value="MULTIDRUG RESISTANCE EFFLUX PUMP"/>
    <property type="match status" value="1"/>
</dbReference>
<keyword evidence="4" id="KW-0472">Membrane</keyword>
<feature type="domain" description="Multidrug resistance protein MdtA-like barrel-sandwich hybrid" evidence="6">
    <location>
        <begin position="54"/>
        <end position="245"/>
    </location>
</feature>
<dbReference type="InterPro" id="IPR058625">
    <property type="entry name" value="MdtA-like_BSH"/>
</dbReference>
<evidence type="ECO:0000259" key="5">
    <source>
        <dbReference type="Pfam" id="PF25876"/>
    </source>
</evidence>
<proteinExistence type="inferred from homology"/>
<evidence type="ECO:0000256" key="1">
    <source>
        <dbReference type="ARBA" id="ARBA00009477"/>
    </source>
</evidence>
<gene>
    <name evidence="8" type="ORF">RDV84_06555</name>
</gene>
<feature type="domain" description="Multidrug resistance protein MdtA-like alpha-helical hairpin" evidence="5">
    <location>
        <begin position="120"/>
        <end position="181"/>
    </location>
</feature>
<keyword evidence="4" id="KW-0812">Transmembrane</keyword>
<protein>
    <submittedName>
        <fullName evidence="8">HlyD family secretion protein</fullName>
    </submittedName>
</protein>
<accession>A0ABY9PBR8</accession>
<dbReference type="Pfam" id="PF25954">
    <property type="entry name" value="Beta-barrel_RND_2"/>
    <property type="match status" value="1"/>
</dbReference>
<feature type="region of interest" description="Disordered" evidence="3">
    <location>
        <begin position="385"/>
        <end position="447"/>
    </location>
</feature>
<dbReference type="Pfam" id="PF25917">
    <property type="entry name" value="BSH_RND"/>
    <property type="match status" value="1"/>
</dbReference>
<feature type="domain" description="CusB-like beta-barrel" evidence="7">
    <location>
        <begin position="250"/>
        <end position="294"/>
    </location>
</feature>
<dbReference type="Gene3D" id="1.10.287.470">
    <property type="entry name" value="Helix hairpin bin"/>
    <property type="match status" value="2"/>
</dbReference>
<dbReference type="SUPFAM" id="SSF111369">
    <property type="entry name" value="HlyD-like secretion proteins"/>
    <property type="match status" value="3"/>
</dbReference>
<organism evidence="8 9">
    <name type="scientific">Lysobacter yananisis</name>
    <dbReference type="NCBI Taxonomy" id="1003114"/>
    <lineage>
        <taxon>Bacteria</taxon>
        <taxon>Pseudomonadati</taxon>
        <taxon>Pseudomonadota</taxon>
        <taxon>Gammaproteobacteria</taxon>
        <taxon>Lysobacterales</taxon>
        <taxon>Lysobacteraceae</taxon>
        <taxon>Lysobacter</taxon>
    </lineage>
</organism>
<dbReference type="Gene3D" id="2.40.50.100">
    <property type="match status" value="1"/>
</dbReference>
<dbReference type="PRINTS" id="PR01490">
    <property type="entry name" value="RTXTOXIND"/>
</dbReference>
<evidence type="ECO:0000259" key="6">
    <source>
        <dbReference type="Pfam" id="PF25917"/>
    </source>
</evidence>
<dbReference type="Proteomes" id="UP001229313">
    <property type="component" value="Chromosome"/>
</dbReference>
<dbReference type="InterPro" id="IPR058624">
    <property type="entry name" value="MdtA-like_HH"/>
</dbReference>
<keyword evidence="9" id="KW-1185">Reference proteome</keyword>
<dbReference type="Pfam" id="PF25876">
    <property type="entry name" value="HH_MFP_RND"/>
    <property type="match status" value="1"/>
</dbReference>
<evidence type="ECO:0000259" key="7">
    <source>
        <dbReference type="Pfam" id="PF25954"/>
    </source>
</evidence>
<feature type="compositionally biased region" description="Low complexity" evidence="3">
    <location>
        <begin position="411"/>
        <end position="433"/>
    </location>
</feature>
<evidence type="ECO:0000256" key="4">
    <source>
        <dbReference type="SAM" id="Phobius"/>
    </source>
</evidence>
<feature type="transmembrane region" description="Helical" evidence="4">
    <location>
        <begin position="12"/>
        <end position="33"/>
    </location>
</feature>